<dbReference type="GO" id="GO:0015074">
    <property type="term" value="P:DNA integration"/>
    <property type="evidence" value="ECO:0007669"/>
    <property type="project" value="InterPro"/>
</dbReference>
<dbReference type="Proteomes" id="UP000575898">
    <property type="component" value="Unassembled WGS sequence"/>
</dbReference>
<organism evidence="2 3">
    <name type="scientific">Chitinivorax tropicus</name>
    <dbReference type="NCBI Taxonomy" id="714531"/>
    <lineage>
        <taxon>Bacteria</taxon>
        <taxon>Pseudomonadati</taxon>
        <taxon>Pseudomonadota</taxon>
        <taxon>Betaproteobacteria</taxon>
        <taxon>Chitinivorax</taxon>
    </lineage>
</organism>
<gene>
    <name evidence="2" type="ORF">HNQ59_003603</name>
</gene>
<dbReference type="InterPro" id="IPR001584">
    <property type="entry name" value="Integrase_cat-core"/>
</dbReference>
<dbReference type="PANTHER" id="PTHR47515">
    <property type="entry name" value="LOW CALCIUM RESPONSE LOCUS PROTEIN T"/>
    <property type="match status" value="1"/>
</dbReference>
<dbReference type="Pfam" id="PF13683">
    <property type="entry name" value="rve_3"/>
    <property type="match status" value="1"/>
</dbReference>
<feature type="domain" description="Integrase catalytic" evidence="1">
    <location>
        <begin position="1"/>
        <end position="45"/>
    </location>
</feature>
<keyword evidence="3" id="KW-1185">Reference proteome</keyword>
<evidence type="ECO:0000313" key="3">
    <source>
        <dbReference type="Proteomes" id="UP000575898"/>
    </source>
</evidence>
<comment type="caution">
    <text evidence="2">The sequence shown here is derived from an EMBL/GenBank/DDBJ whole genome shotgun (WGS) entry which is preliminary data.</text>
</comment>
<dbReference type="AlphaFoldDB" id="A0A840MS90"/>
<dbReference type="InterPro" id="IPR012337">
    <property type="entry name" value="RNaseH-like_sf"/>
</dbReference>
<name>A0A840MS90_9PROT</name>
<reference evidence="2 3" key="1">
    <citation type="submission" date="2020-08" db="EMBL/GenBank/DDBJ databases">
        <title>Genomic Encyclopedia of Type Strains, Phase IV (KMG-IV): sequencing the most valuable type-strain genomes for metagenomic binning, comparative biology and taxonomic classification.</title>
        <authorList>
            <person name="Goeker M."/>
        </authorList>
    </citation>
    <scope>NUCLEOTIDE SEQUENCE [LARGE SCALE GENOMIC DNA]</scope>
    <source>
        <strain evidence="2 3">DSM 27165</strain>
    </source>
</reference>
<dbReference type="PANTHER" id="PTHR47515:SF1">
    <property type="entry name" value="BLR2054 PROTEIN"/>
    <property type="match status" value="1"/>
</dbReference>
<dbReference type="SUPFAM" id="SSF53098">
    <property type="entry name" value="Ribonuclease H-like"/>
    <property type="match status" value="1"/>
</dbReference>
<dbReference type="EMBL" id="JACHHY010000029">
    <property type="protein sequence ID" value="MBB5020285.1"/>
    <property type="molecule type" value="Genomic_DNA"/>
</dbReference>
<protein>
    <submittedName>
        <fullName evidence="2">Putative transposase</fullName>
    </submittedName>
</protein>
<sequence length="61" mass="7429">NGRFREECLNQHVFRNLHDAQQKIEAWRLDYSRSRPHSALGYLTPEEFRQKHHQQRTQVAN</sequence>
<feature type="non-terminal residue" evidence="2">
    <location>
        <position position="1"/>
    </location>
</feature>
<evidence type="ECO:0000313" key="2">
    <source>
        <dbReference type="EMBL" id="MBB5020285.1"/>
    </source>
</evidence>
<accession>A0A840MS90</accession>
<dbReference type="RefSeq" id="WP_184041687.1">
    <property type="nucleotide sequence ID" value="NZ_JACHHY010000029.1"/>
</dbReference>
<proteinExistence type="predicted"/>
<evidence type="ECO:0000259" key="1">
    <source>
        <dbReference type="Pfam" id="PF13683"/>
    </source>
</evidence>